<dbReference type="GO" id="GO:0016020">
    <property type="term" value="C:membrane"/>
    <property type="evidence" value="ECO:0007669"/>
    <property type="project" value="InterPro"/>
</dbReference>
<dbReference type="InterPro" id="IPR041489">
    <property type="entry name" value="PDZ_6"/>
</dbReference>
<evidence type="ECO:0000313" key="4">
    <source>
        <dbReference type="EMBL" id="QTD49418.1"/>
    </source>
</evidence>
<feature type="domain" description="PDZ" evidence="3">
    <location>
        <begin position="204"/>
        <end position="295"/>
    </location>
</feature>
<sequence>MQKPTITPRAMLLGWLLWSCSLTTVLAAQYSGPPRGYCGYRYQVQNGWVKVTEVTPGMPAARAGMMAGDWILSFNGVNLANTTMAATQRIIHGPVGQTDTYLIQRGNQKFNLTMTRIASATPNAPGTRGLLGISYQIQQGYVRITQVTPGMPAALAGLQVGDWILACDGVSLANTNLASAQQIIKGPPGKINQLRVQRGNQQFNVSVVRAQPNAPQAGPPKPVRGIFGFNYSVVNGYVKITSVTPGYPAAHAGLAAGDWILSIDGRSLSGVTQQSAAQIMAGGPGITNALVIQRGNQKYTVNMTRVASR</sequence>
<feature type="domain" description="PDZ" evidence="3">
    <location>
        <begin position="27"/>
        <end position="91"/>
    </location>
</feature>
<accession>A0A8A4TKQ0</accession>
<dbReference type="RefSeq" id="WP_237379053.1">
    <property type="nucleotide sequence ID" value="NZ_CP071793.1"/>
</dbReference>
<dbReference type="InterPro" id="IPR004387">
    <property type="entry name" value="Pept_M50_Zn"/>
</dbReference>
<dbReference type="KEGG" id="scor:J3U87_27855"/>
<dbReference type="InterPro" id="IPR036034">
    <property type="entry name" value="PDZ_sf"/>
</dbReference>
<dbReference type="GO" id="GO:0004222">
    <property type="term" value="F:metalloendopeptidase activity"/>
    <property type="evidence" value="ECO:0007669"/>
    <property type="project" value="InterPro"/>
</dbReference>
<evidence type="ECO:0000313" key="5">
    <source>
        <dbReference type="Proteomes" id="UP000663929"/>
    </source>
</evidence>
<dbReference type="Gene3D" id="2.30.42.10">
    <property type="match status" value="3"/>
</dbReference>
<protein>
    <submittedName>
        <fullName evidence="4">PDZ domain-containing protein</fullName>
    </submittedName>
</protein>
<gene>
    <name evidence="4" type="ORF">J3U87_27855</name>
</gene>
<feature type="signal peptide" evidence="2">
    <location>
        <begin position="1"/>
        <end position="27"/>
    </location>
</feature>
<evidence type="ECO:0000259" key="3">
    <source>
        <dbReference type="PROSITE" id="PS50106"/>
    </source>
</evidence>
<dbReference type="PANTHER" id="PTHR42837:SF2">
    <property type="entry name" value="MEMBRANE METALLOPROTEASE ARASP2, CHLOROPLASTIC-RELATED"/>
    <property type="match status" value="1"/>
</dbReference>
<dbReference type="PANTHER" id="PTHR42837">
    <property type="entry name" value="REGULATOR OF SIGMA-E PROTEASE RSEP"/>
    <property type="match status" value="1"/>
</dbReference>
<dbReference type="Proteomes" id="UP000663929">
    <property type="component" value="Chromosome"/>
</dbReference>
<dbReference type="EMBL" id="CP071793">
    <property type="protein sequence ID" value="QTD49418.1"/>
    <property type="molecule type" value="Genomic_DNA"/>
</dbReference>
<evidence type="ECO:0000256" key="1">
    <source>
        <dbReference type="ARBA" id="ARBA00001947"/>
    </source>
</evidence>
<organism evidence="4 5">
    <name type="scientific">Sulfidibacter corallicola</name>
    <dbReference type="NCBI Taxonomy" id="2818388"/>
    <lineage>
        <taxon>Bacteria</taxon>
        <taxon>Pseudomonadati</taxon>
        <taxon>Acidobacteriota</taxon>
        <taxon>Holophagae</taxon>
        <taxon>Acanthopleuribacterales</taxon>
        <taxon>Acanthopleuribacteraceae</taxon>
        <taxon>Sulfidibacter</taxon>
    </lineage>
</organism>
<dbReference type="SUPFAM" id="SSF50156">
    <property type="entry name" value="PDZ domain-like"/>
    <property type="match status" value="3"/>
</dbReference>
<dbReference type="AlphaFoldDB" id="A0A8A4TKQ0"/>
<dbReference type="Pfam" id="PF17820">
    <property type="entry name" value="PDZ_6"/>
    <property type="match status" value="3"/>
</dbReference>
<name>A0A8A4TKQ0_SULCO</name>
<evidence type="ECO:0000256" key="2">
    <source>
        <dbReference type="SAM" id="SignalP"/>
    </source>
</evidence>
<dbReference type="PROSITE" id="PS50106">
    <property type="entry name" value="PDZ"/>
    <property type="match status" value="3"/>
</dbReference>
<dbReference type="GO" id="GO:0006508">
    <property type="term" value="P:proteolysis"/>
    <property type="evidence" value="ECO:0007669"/>
    <property type="project" value="InterPro"/>
</dbReference>
<reference evidence="4" key="1">
    <citation type="submission" date="2021-03" db="EMBL/GenBank/DDBJ databases">
        <title>Acanthopleuribacteraceae sp. M133.</title>
        <authorList>
            <person name="Wang G."/>
        </authorList>
    </citation>
    <scope>NUCLEOTIDE SEQUENCE</scope>
    <source>
        <strain evidence="4">M133</strain>
    </source>
</reference>
<proteinExistence type="predicted"/>
<feature type="domain" description="PDZ" evidence="3">
    <location>
        <begin position="111"/>
        <end position="191"/>
    </location>
</feature>
<keyword evidence="2" id="KW-0732">Signal</keyword>
<keyword evidence="5" id="KW-1185">Reference proteome</keyword>
<comment type="cofactor">
    <cofactor evidence="1">
        <name>Zn(2+)</name>
        <dbReference type="ChEBI" id="CHEBI:29105"/>
    </cofactor>
</comment>
<dbReference type="InterPro" id="IPR001478">
    <property type="entry name" value="PDZ"/>
</dbReference>
<feature type="chain" id="PRO_5035321235" evidence="2">
    <location>
        <begin position="28"/>
        <end position="309"/>
    </location>
</feature>
<dbReference type="SMART" id="SM00228">
    <property type="entry name" value="PDZ"/>
    <property type="match status" value="3"/>
</dbReference>